<gene>
    <name evidence="1" type="ORF">crov358</name>
</gene>
<reference evidence="1 2" key="1">
    <citation type="journal article" date="2010" name="Proc. Natl. Acad. Sci. U.S.A.">
        <title>Giant virus with a remarkable complement of genes infects marine zooplankton.</title>
        <authorList>
            <person name="Fischer M.G."/>
            <person name="Allen M.J."/>
            <person name="Wilson W.H."/>
            <person name="Suttle C.A."/>
        </authorList>
    </citation>
    <scope>NUCLEOTIDE SEQUENCE [LARGE SCALE GENOMIC DNA]</scope>
    <source>
        <strain evidence="1 2">BV-PW1</strain>
    </source>
</reference>
<dbReference type="Proteomes" id="UP000029781">
    <property type="component" value="Segment"/>
</dbReference>
<protein>
    <submittedName>
        <fullName evidence="1">Uncharacterized protein</fullName>
    </submittedName>
</protein>
<dbReference type="RefSeq" id="YP_003969991.1">
    <property type="nucleotide sequence ID" value="NC_014637.1"/>
</dbReference>
<sequence>MKIEIVKNIICHIAGIDKELHQQLIKTYGNNPEIILDNLDSFGEEIKEHQKMNYLYNQWSKFKNKNNNKYKSIEKEMDKLWMTLLQDHIQDIINNNRNKRIIFIGNNNHYRHLSRKIDLPTASRFFLKVEPEKHCQDIVRGYLDDYQKDIIKGSFPLSYLDHNFINNKRERISKYYHNWGYDLKNSEEILEFLDLTINQKKMESLDYLYYASKMPYYLNDSIHPDKGNLFAYSNPWEALNTLITKKIQVKTGIKNGEPFIMEERNNEFSKLKFKGYLYHLDKKTFIPMGKKNSIKFKSSIPAKILKKEKFYSLTSAYKKHQVNCIKIKSN</sequence>
<dbReference type="EMBL" id="GU244497">
    <property type="protein sequence ID" value="ADO67392.1"/>
    <property type="molecule type" value="Genomic_DNA"/>
</dbReference>
<dbReference type="GeneID" id="9887761"/>
<name>E3T5C9_CROVB</name>
<dbReference type="KEGG" id="vg:9887761"/>
<organism evidence="1 2">
    <name type="scientific">Cafeteria roenbergensis virus (strain BV-PW1)</name>
    <name type="common">CroV</name>
    <dbReference type="NCBI Taxonomy" id="693272"/>
    <lineage>
        <taxon>Viruses</taxon>
        <taxon>Varidnaviria</taxon>
        <taxon>Bamfordvirae</taxon>
        <taxon>Nucleocytoviricota</taxon>
        <taxon>Megaviricetes</taxon>
        <taxon>Imitervirales</taxon>
        <taxon>Mimiviridae</taxon>
        <taxon>Aliimimivirinae</taxon>
        <taxon>Rheavirus</taxon>
        <taxon>Rheavirus sinusmexicani</taxon>
    </lineage>
</organism>
<evidence type="ECO:0000313" key="2">
    <source>
        <dbReference type="Proteomes" id="UP000029781"/>
    </source>
</evidence>
<evidence type="ECO:0000313" key="1">
    <source>
        <dbReference type="EMBL" id="ADO67392.1"/>
    </source>
</evidence>
<accession>E3T5C9</accession>
<proteinExistence type="predicted"/>
<organismHost>
    <name type="scientific">Cafeteria roenbergensis</name>
    <name type="common">Marine flagellate</name>
    <dbReference type="NCBI Taxonomy" id="33653"/>
</organismHost>
<keyword evidence="2" id="KW-1185">Reference proteome</keyword>